<keyword evidence="2" id="KW-0732">Signal</keyword>
<evidence type="ECO:0000256" key="2">
    <source>
        <dbReference type="SAM" id="SignalP"/>
    </source>
</evidence>
<evidence type="ECO:0000313" key="4">
    <source>
        <dbReference type="Proteomes" id="UP000778797"/>
    </source>
</evidence>
<comment type="caution">
    <text evidence="3">The sequence shown here is derived from an EMBL/GenBank/DDBJ whole genome shotgun (WGS) entry which is preliminary data.</text>
</comment>
<gene>
    <name evidence="3" type="ORF">J1C55_10925</name>
</gene>
<feature type="transmembrane region" description="Helical" evidence="1">
    <location>
        <begin position="187"/>
        <end position="210"/>
    </location>
</feature>
<dbReference type="Proteomes" id="UP000778797">
    <property type="component" value="Unassembled WGS sequence"/>
</dbReference>
<evidence type="ECO:0000313" key="3">
    <source>
        <dbReference type="EMBL" id="MCC1485104.1"/>
    </source>
</evidence>
<dbReference type="EMBL" id="JAFMPT010000015">
    <property type="protein sequence ID" value="MCC1485104.1"/>
    <property type="molecule type" value="Genomic_DNA"/>
</dbReference>
<feature type="chain" id="PRO_5045090313" evidence="2">
    <location>
        <begin position="19"/>
        <end position="219"/>
    </location>
</feature>
<keyword evidence="1" id="KW-1133">Transmembrane helix</keyword>
<name>A0ABS8EPF9_9FLAO</name>
<keyword evidence="1" id="KW-0472">Membrane</keyword>
<evidence type="ECO:0000256" key="1">
    <source>
        <dbReference type="SAM" id="Phobius"/>
    </source>
</evidence>
<dbReference type="RefSeq" id="WP_227477596.1">
    <property type="nucleotide sequence ID" value="NZ_JAFMPT010000015.1"/>
</dbReference>
<accession>A0ABS8EPF9</accession>
<keyword evidence="1" id="KW-0812">Transmembrane</keyword>
<reference evidence="4" key="1">
    <citation type="submission" date="2021-03" db="EMBL/GenBank/DDBJ databases">
        <title>Genome of Cognatishimia sp. F0-27.</title>
        <authorList>
            <person name="Ping X."/>
        </authorList>
    </citation>
    <scope>NUCLEOTIDE SEQUENCE [LARGE SCALE GENOMIC DNA]</scope>
    <source>
        <strain evidence="4">E313</strain>
    </source>
</reference>
<reference evidence="4" key="2">
    <citation type="submission" date="2023-07" db="EMBL/GenBank/DDBJ databases">
        <title>Genome of Winogradskyella sp. E313.</title>
        <authorList>
            <person name="Zhou Y."/>
        </authorList>
    </citation>
    <scope>NUCLEOTIDE SEQUENCE [LARGE SCALE GENOMIC DNA]</scope>
    <source>
        <strain evidence="4">E313</strain>
    </source>
</reference>
<keyword evidence="4" id="KW-1185">Reference proteome</keyword>
<proteinExistence type="predicted"/>
<organism evidence="3 4">
    <name type="scientific">Winogradskyella immobilis</name>
    <dbReference type="NCBI Taxonomy" id="2816852"/>
    <lineage>
        <taxon>Bacteria</taxon>
        <taxon>Pseudomonadati</taxon>
        <taxon>Bacteroidota</taxon>
        <taxon>Flavobacteriia</taxon>
        <taxon>Flavobacteriales</taxon>
        <taxon>Flavobacteriaceae</taxon>
        <taxon>Winogradskyella</taxon>
    </lineage>
</organism>
<sequence length="219" mass="24986">MRSALFYFLFFLTSSIIAQSQLTSASAKVDMSTEVISVTETLNFKLPDSIHNITLKALKFQKIAIEIIEVISEDKNLDFQIIPDKGLHQIRITSKEQIKSINLNYKVDVKNNNIQIPLFFTDLSAATSENDFFIAEIKTNSNDYLNVLFPNVDLNESMENELKILRLEIPALPSVLRLERLSTKEKGFTFLSIIDGLVALIFVVIGILIWRNRKRLIYG</sequence>
<feature type="signal peptide" evidence="2">
    <location>
        <begin position="1"/>
        <end position="18"/>
    </location>
</feature>
<protein>
    <submittedName>
        <fullName evidence="3">Uncharacterized protein</fullName>
    </submittedName>
</protein>